<protein>
    <submittedName>
        <fullName evidence="2">Uncharacterized protein</fullName>
    </submittedName>
</protein>
<sequence>MPAGPSGRPRPVGFHDDAPRPGRHDFFDGTVPSVVRTEFDVSAYTLGVSGRIEVDARAIDQEARCDFSGLVSLRRDLSYLHRVESAALTETRTMYSSWTANEARITAFAATWLWERFWWARALREVRAALPGPQESRTRDDACPTLLFRARRLYVERVLPLAGPGWAALAGEQVTAGHMARMAIQEGSLLAALRALSSRLDAIPAARAVLEEICRRREQSVDFFRQEAIARITRSSGEALTARLVLTTGGDPLRPAGQWVRDEGVSRPSIFRTAEDRAALHAARFEITRLLPGRDFRLPHRRITPGGTHGIRP</sequence>
<evidence type="ECO:0000313" key="3">
    <source>
        <dbReference type="Proteomes" id="UP000644727"/>
    </source>
</evidence>
<organism evidence="2 3">
    <name type="scientific">Brachybacterium epidermidis</name>
    <dbReference type="NCBI Taxonomy" id="2781983"/>
    <lineage>
        <taxon>Bacteria</taxon>
        <taxon>Bacillati</taxon>
        <taxon>Actinomycetota</taxon>
        <taxon>Actinomycetes</taxon>
        <taxon>Micrococcales</taxon>
        <taxon>Dermabacteraceae</taxon>
        <taxon>Brachybacterium</taxon>
    </lineage>
</organism>
<name>A0ABR9W3H1_9MICO</name>
<evidence type="ECO:0000313" key="2">
    <source>
        <dbReference type="EMBL" id="MBE9404992.1"/>
    </source>
</evidence>
<proteinExistence type="predicted"/>
<keyword evidence="3" id="KW-1185">Reference proteome</keyword>
<reference evidence="2 3" key="1">
    <citation type="submission" date="2020-10" db="EMBL/GenBank/DDBJ databases">
        <title>Draft genome and description of Brachybacterium epidermidis sp nov.</title>
        <authorList>
            <person name="Boxberger M."/>
            <person name="La Scola B."/>
        </authorList>
    </citation>
    <scope>NUCLEOTIDE SEQUENCE [LARGE SCALE GENOMIC DNA]</scope>
    <source>
        <strain evidence="2 3">Marseille-Q2903</strain>
    </source>
</reference>
<dbReference type="Proteomes" id="UP000644727">
    <property type="component" value="Unassembled WGS sequence"/>
</dbReference>
<comment type="caution">
    <text evidence="2">The sequence shown here is derived from an EMBL/GenBank/DDBJ whole genome shotgun (WGS) entry which is preliminary data.</text>
</comment>
<accession>A0ABR9W3H1</accession>
<feature type="compositionally biased region" description="Basic and acidic residues" evidence="1">
    <location>
        <begin position="13"/>
        <end position="22"/>
    </location>
</feature>
<dbReference type="RefSeq" id="WP_193866733.1">
    <property type="nucleotide sequence ID" value="NZ_JADEYR010000018.1"/>
</dbReference>
<feature type="region of interest" description="Disordered" evidence="1">
    <location>
        <begin position="1"/>
        <end position="22"/>
    </location>
</feature>
<evidence type="ECO:0000256" key="1">
    <source>
        <dbReference type="SAM" id="MobiDB-lite"/>
    </source>
</evidence>
<dbReference type="EMBL" id="JADEYR010000018">
    <property type="protein sequence ID" value="MBE9404992.1"/>
    <property type="molecule type" value="Genomic_DNA"/>
</dbReference>
<gene>
    <name evidence="2" type="ORF">IOE58_12645</name>
</gene>